<name>A0A1G2HV65_9BACT</name>
<proteinExistence type="predicted"/>
<organism evidence="2 3">
    <name type="scientific">Candidatus Staskawiczbacteria bacterium RIFCSPHIGHO2_01_FULL_41_41</name>
    <dbReference type="NCBI Taxonomy" id="1802203"/>
    <lineage>
        <taxon>Bacteria</taxon>
        <taxon>Candidatus Staskawicziibacteriota</taxon>
    </lineage>
</organism>
<gene>
    <name evidence="2" type="ORF">A2822_04835</name>
</gene>
<keyword evidence="1" id="KW-0472">Membrane</keyword>
<dbReference type="Proteomes" id="UP000178774">
    <property type="component" value="Unassembled WGS sequence"/>
</dbReference>
<sequence>MLGVAAMATNGINAESTKPAVATEAILRMFFVFMNLRSEAKGALANTYPRLLFFIIKWDLEIHLENQAKIYNIPCGLIFAGYLARIYFLILN</sequence>
<keyword evidence="1" id="KW-1133">Transmembrane helix</keyword>
<keyword evidence="1" id="KW-0812">Transmembrane</keyword>
<comment type="caution">
    <text evidence="2">The sequence shown here is derived from an EMBL/GenBank/DDBJ whole genome shotgun (WGS) entry which is preliminary data.</text>
</comment>
<reference evidence="2 3" key="1">
    <citation type="journal article" date="2016" name="Nat. Commun.">
        <title>Thousands of microbial genomes shed light on interconnected biogeochemical processes in an aquifer system.</title>
        <authorList>
            <person name="Anantharaman K."/>
            <person name="Brown C.T."/>
            <person name="Hug L.A."/>
            <person name="Sharon I."/>
            <person name="Castelle C.J."/>
            <person name="Probst A.J."/>
            <person name="Thomas B.C."/>
            <person name="Singh A."/>
            <person name="Wilkins M.J."/>
            <person name="Karaoz U."/>
            <person name="Brodie E.L."/>
            <person name="Williams K.H."/>
            <person name="Hubbard S.S."/>
            <person name="Banfield J.F."/>
        </authorList>
    </citation>
    <scope>NUCLEOTIDE SEQUENCE [LARGE SCALE GENOMIC DNA]</scope>
</reference>
<evidence type="ECO:0000256" key="1">
    <source>
        <dbReference type="SAM" id="Phobius"/>
    </source>
</evidence>
<dbReference type="EMBL" id="MHOP01000006">
    <property type="protein sequence ID" value="OGZ66357.1"/>
    <property type="molecule type" value="Genomic_DNA"/>
</dbReference>
<evidence type="ECO:0000313" key="3">
    <source>
        <dbReference type="Proteomes" id="UP000178774"/>
    </source>
</evidence>
<protein>
    <submittedName>
        <fullName evidence="2">Uncharacterized protein</fullName>
    </submittedName>
</protein>
<feature type="transmembrane region" description="Helical" evidence="1">
    <location>
        <begin position="70"/>
        <end position="90"/>
    </location>
</feature>
<accession>A0A1G2HV65</accession>
<dbReference type="AlphaFoldDB" id="A0A1G2HV65"/>
<evidence type="ECO:0000313" key="2">
    <source>
        <dbReference type="EMBL" id="OGZ66357.1"/>
    </source>
</evidence>